<dbReference type="Pfam" id="PF14291">
    <property type="entry name" value="DUF4371"/>
    <property type="match status" value="1"/>
</dbReference>
<feature type="compositionally biased region" description="Basic residues" evidence="1">
    <location>
        <begin position="1"/>
        <end position="18"/>
    </location>
</feature>
<sequence>MSSTRRHTSGSEKRKKRKHIEEFNASQRGAIHKFLQTRVPSRNIEEQELAIVVWKQPGERISQENIDTNNNVSGHENPIGVEPESASACVDEQPFFSIDIYDPRNWDKLDNKARDVLVEKGPIREHNLEFPLDDNSRHFSYAHYSKVLKNGEVHDRKWSIYSKHIDKVFCFCCKIFKSNNMKSLLASDGLRDWRHLSVRLKEHEGTVEHKMSMTSWNELRIRLSKQETIDKELQGQLKKEQDHMKQVLFRLVAIVKFLSKRSLAFRGSSEKIYNESNGNFLACVEMIAEFDPVLQEHLRRIRNKEIHYHYLSHKIQNELISLLATSITNSIIEVVKRVKYFSIILDCTLDVSHQEQMAMIVRCVNMSENKIKIEEYFLGFLEVDDTSGLGLFNVLVDSMKSFGLNIEDIRGQGYDNGSNMKGKHQGVQKRLLDINPRALYMPCACHSLNLTLCDMANSSRKAISFFGIVQRIYVLFSGSTKRWKVLLHHIPNLTVKSLCNTRWESRIKSVRAIRYQAPQLRSALSQLREASDSGASTKSDAKNLFDLLGNFEFIFGIVIWHDILFAVDTVSKKLQSPSMSIDSALQQIEGIMQYFEKYRNEGFQVSLEIAKGLATEMAVHPSFPVKRQGTRKKQFDESDCSEEILQAEKDFEVNYFLVMVDMAISSLKNRFEELQTGISVGYSVFSLCLGLIATVDMFVFIDVNTYCTHYRRTMRRIYIKL</sequence>
<dbReference type="STRING" id="4577.A0A1D6MAK2"/>
<proteinExistence type="predicted"/>
<gene>
    <name evidence="3" type="ORF">ZEAMMB73_Zm00001d038785</name>
</gene>
<feature type="region of interest" description="Disordered" evidence="1">
    <location>
        <begin position="1"/>
        <end position="23"/>
    </location>
</feature>
<dbReference type="EMBL" id="CM000782">
    <property type="protein sequence ID" value="AQK87807.1"/>
    <property type="molecule type" value="Genomic_DNA"/>
</dbReference>
<dbReference type="PANTHER" id="PTHR45749:SF24">
    <property type="entry name" value="TTF-TYPE DOMAIN-CONTAINING PROTEIN"/>
    <property type="match status" value="1"/>
</dbReference>
<protein>
    <submittedName>
        <fullName evidence="3">General transcription factor 2-related zinc finger protein</fullName>
    </submittedName>
</protein>
<organism evidence="3">
    <name type="scientific">Zea mays</name>
    <name type="common">Maize</name>
    <dbReference type="NCBI Taxonomy" id="4577"/>
    <lineage>
        <taxon>Eukaryota</taxon>
        <taxon>Viridiplantae</taxon>
        <taxon>Streptophyta</taxon>
        <taxon>Embryophyta</taxon>
        <taxon>Tracheophyta</taxon>
        <taxon>Spermatophyta</taxon>
        <taxon>Magnoliopsida</taxon>
        <taxon>Liliopsida</taxon>
        <taxon>Poales</taxon>
        <taxon>Poaceae</taxon>
        <taxon>PACMAD clade</taxon>
        <taxon>Panicoideae</taxon>
        <taxon>Andropogonodae</taxon>
        <taxon>Andropogoneae</taxon>
        <taxon>Tripsacinae</taxon>
        <taxon>Zea</taxon>
    </lineage>
</organism>
<dbReference type="InterPro" id="IPR006580">
    <property type="entry name" value="Znf_TTF"/>
</dbReference>
<feature type="transmembrane region" description="Helical" evidence="2">
    <location>
        <begin position="680"/>
        <end position="707"/>
    </location>
</feature>
<keyword evidence="2" id="KW-1133">Transmembrane helix</keyword>
<evidence type="ECO:0000256" key="1">
    <source>
        <dbReference type="SAM" id="MobiDB-lite"/>
    </source>
</evidence>
<keyword evidence="2" id="KW-0472">Membrane</keyword>
<evidence type="ECO:0000313" key="3">
    <source>
        <dbReference type="EMBL" id="AQK87807.1"/>
    </source>
</evidence>
<dbReference type="ExpressionAtlas" id="A0A1D6MAK2">
    <property type="expression patterns" value="baseline"/>
</dbReference>
<dbReference type="SMART" id="SM00597">
    <property type="entry name" value="ZnF_TTF"/>
    <property type="match status" value="1"/>
</dbReference>
<name>A0A1D6MAK2_MAIZE</name>
<dbReference type="OMA" id="AREVCEN"/>
<dbReference type="InterPro" id="IPR025398">
    <property type="entry name" value="DUF4371"/>
</dbReference>
<dbReference type="AlphaFoldDB" id="A0A1D6MAK2"/>
<evidence type="ECO:0000256" key="2">
    <source>
        <dbReference type="SAM" id="Phobius"/>
    </source>
</evidence>
<dbReference type="InParanoid" id="A0A1D6MAK2"/>
<keyword evidence="2" id="KW-0812">Transmembrane</keyword>
<dbReference type="InterPro" id="IPR012337">
    <property type="entry name" value="RNaseH-like_sf"/>
</dbReference>
<dbReference type="SUPFAM" id="SSF53098">
    <property type="entry name" value="Ribonuclease H-like"/>
    <property type="match status" value="1"/>
</dbReference>
<accession>A0A1D6MAK2</accession>
<dbReference type="PANTHER" id="PTHR45749">
    <property type="match status" value="1"/>
</dbReference>
<reference evidence="3" key="1">
    <citation type="submission" date="2015-12" db="EMBL/GenBank/DDBJ databases">
        <title>Update maize B73 reference genome by single molecule sequencing technologies.</title>
        <authorList>
            <consortium name="Maize Genome Sequencing Project"/>
            <person name="Ware D."/>
        </authorList>
    </citation>
    <scope>NUCLEOTIDE SEQUENCE</scope>
    <source>
        <tissue evidence="3">Seedling</tissue>
    </source>
</reference>